<name>A0AAP0JP73_9MAGN</name>
<evidence type="ECO:0000313" key="1">
    <source>
        <dbReference type="EMBL" id="KAK9137691.1"/>
    </source>
</evidence>
<dbReference type="EMBL" id="JBBNAE010000003">
    <property type="protein sequence ID" value="KAK9137691.1"/>
    <property type="molecule type" value="Genomic_DNA"/>
</dbReference>
<organism evidence="1 2">
    <name type="scientific">Stephania japonica</name>
    <dbReference type="NCBI Taxonomy" id="461633"/>
    <lineage>
        <taxon>Eukaryota</taxon>
        <taxon>Viridiplantae</taxon>
        <taxon>Streptophyta</taxon>
        <taxon>Embryophyta</taxon>
        <taxon>Tracheophyta</taxon>
        <taxon>Spermatophyta</taxon>
        <taxon>Magnoliopsida</taxon>
        <taxon>Ranunculales</taxon>
        <taxon>Menispermaceae</taxon>
        <taxon>Menispermoideae</taxon>
        <taxon>Cissampelideae</taxon>
        <taxon>Stephania</taxon>
    </lineage>
</organism>
<comment type="caution">
    <text evidence="1">The sequence shown here is derived from an EMBL/GenBank/DDBJ whole genome shotgun (WGS) entry which is preliminary data.</text>
</comment>
<sequence>MLRFNMVSELIGSCHLRFGLKICVRQHNFKNGRDGEMCWEGDQICIFKYQIYTSRRWIYIANHKICDEKVRSTSQSLGLALTSNESGAVTGGFTLQT</sequence>
<reference evidence="1 2" key="1">
    <citation type="submission" date="2024-01" db="EMBL/GenBank/DDBJ databases">
        <title>Genome assemblies of Stephania.</title>
        <authorList>
            <person name="Yang L."/>
        </authorList>
    </citation>
    <scope>NUCLEOTIDE SEQUENCE [LARGE SCALE GENOMIC DNA]</scope>
    <source>
        <strain evidence="1">QJT</strain>
        <tissue evidence="1">Leaf</tissue>
    </source>
</reference>
<keyword evidence="2" id="KW-1185">Reference proteome</keyword>
<proteinExistence type="predicted"/>
<dbReference type="Proteomes" id="UP001417504">
    <property type="component" value="Unassembled WGS sequence"/>
</dbReference>
<accession>A0AAP0JP73</accession>
<gene>
    <name evidence="1" type="ORF">Sjap_008285</name>
</gene>
<dbReference type="AlphaFoldDB" id="A0AAP0JP73"/>
<protein>
    <submittedName>
        <fullName evidence="1">Uncharacterized protein</fullName>
    </submittedName>
</protein>
<evidence type="ECO:0000313" key="2">
    <source>
        <dbReference type="Proteomes" id="UP001417504"/>
    </source>
</evidence>